<proteinExistence type="predicted"/>
<organism evidence="1">
    <name type="scientific">Anguilla anguilla</name>
    <name type="common">European freshwater eel</name>
    <name type="synonym">Muraena anguilla</name>
    <dbReference type="NCBI Taxonomy" id="7936"/>
    <lineage>
        <taxon>Eukaryota</taxon>
        <taxon>Metazoa</taxon>
        <taxon>Chordata</taxon>
        <taxon>Craniata</taxon>
        <taxon>Vertebrata</taxon>
        <taxon>Euteleostomi</taxon>
        <taxon>Actinopterygii</taxon>
        <taxon>Neopterygii</taxon>
        <taxon>Teleostei</taxon>
        <taxon>Anguilliformes</taxon>
        <taxon>Anguillidae</taxon>
        <taxon>Anguilla</taxon>
    </lineage>
</organism>
<reference evidence="1" key="2">
    <citation type="journal article" date="2015" name="Fish Shellfish Immunol.">
        <title>Early steps in the European eel (Anguilla anguilla)-Vibrio vulnificus interaction in the gills: Role of the RtxA13 toxin.</title>
        <authorList>
            <person name="Callol A."/>
            <person name="Pajuelo D."/>
            <person name="Ebbesson L."/>
            <person name="Teles M."/>
            <person name="MacKenzie S."/>
            <person name="Amaro C."/>
        </authorList>
    </citation>
    <scope>NUCLEOTIDE SEQUENCE</scope>
</reference>
<sequence length="49" mass="5762">MNNMLEKKKYFRGVASLQNKLVRIHLQCFSVNTTLYVQQAPKTFDTPKM</sequence>
<protein>
    <submittedName>
        <fullName evidence="1">Uncharacterized protein</fullName>
    </submittedName>
</protein>
<dbReference type="AlphaFoldDB" id="A0A0E9PRY7"/>
<reference evidence="1" key="1">
    <citation type="submission" date="2014-11" db="EMBL/GenBank/DDBJ databases">
        <authorList>
            <person name="Amaro Gonzalez C."/>
        </authorList>
    </citation>
    <scope>NUCLEOTIDE SEQUENCE</scope>
</reference>
<evidence type="ECO:0000313" key="1">
    <source>
        <dbReference type="EMBL" id="JAH07381.1"/>
    </source>
</evidence>
<dbReference type="EMBL" id="GBXM01101196">
    <property type="protein sequence ID" value="JAH07381.1"/>
    <property type="molecule type" value="Transcribed_RNA"/>
</dbReference>
<name>A0A0E9PRY7_ANGAN</name>
<accession>A0A0E9PRY7</accession>